<dbReference type="GO" id="GO:0046621">
    <property type="term" value="P:negative regulation of organ growth"/>
    <property type="evidence" value="ECO:0007669"/>
    <property type="project" value="InterPro"/>
</dbReference>
<dbReference type="PROSITE" id="PS50089">
    <property type="entry name" value="ZF_RING_2"/>
    <property type="match status" value="1"/>
</dbReference>
<feature type="compositionally biased region" description="Polar residues" evidence="2">
    <location>
        <begin position="55"/>
        <end position="66"/>
    </location>
</feature>
<evidence type="ECO:0000313" key="4">
    <source>
        <dbReference type="EMBL" id="KAG2835404.1"/>
    </source>
</evidence>
<dbReference type="SMART" id="SM00184">
    <property type="entry name" value="RING"/>
    <property type="match status" value="1"/>
</dbReference>
<dbReference type="GO" id="GO:0016567">
    <property type="term" value="P:protein ubiquitination"/>
    <property type="evidence" value="ECO:0007669"/>
    <property type="project" value="InterPro"/>
</dbReference>
<evidence type="ECO:0000256" key="1">
    <source>
        <dbReference type="PROSITE-ProRule" id="PRU00175"/>
    </source>
</evidence>
<feature type="compositionally biased region" description="Low complexity" evidence="2">
    <location>
        <begin position="160"/>
        <end position="171"/>
    </location>
</feature>
<evidence type="ECO:0000313" key="5">
    <source>
        <dbReference type="EMBL" id="KAG2964994.1"/>
    </source>
</evidence>
<dbReference type="InterPro" id="IPR033276">
    <property type="entry name" value="BB"/>
</dbReference>
<dbReference type="CDD" id="cd16454">
    <property type="entry name" value="RING-H2_PA-TM-RING"/>
    <property type="match status" value="1"/>
</dbReference>
<dbReference type="EMBL" id="RCMG01001133">
    <property type="protein sequence ID" value="KAG2835404.1"/>
    <property type="molecule type" value="Genomic_DNA"/>
</dbReference>
<keyword evidence="1" id="KW-0479">Metal-binding</keyword>
<dbReference type="Proteomes" id="UP000760860">
    <property type="component" value="Unassembled WGS sequence"/>
</dbReference>
<feature type="compositionally biased region" description="Polar residues" evidence="2">
    <location>
        <begin position="208"/>
        <end position="218"/>
    </location>
</feature>
<dbReference type="InterPro" id="IPR013083">
    <property type="entry name" value="Znf_RING/FYVE/PHD"/>
</dbReference>
<evidence type="ECO:0000313" key="7">
    <source>
        <dbReference type="Proteomes" id="UP000735874"/>
    </source>
</evidence>
<dbReference type="GO" id="GO:0008270">
    <property type="term" value="F:zinc ion binding"/>
    <property type="evidence" value="ECO:0007669"/>
    <property type="project" value="UniProtKB-KW"/>
</dbReference>
<dbReference type="InterPro" id="IPR001841">
    <property type="entry name" value="Znf_RING"/>
</dbReference>
<feature type="region of interest" description="Disordered" evidence="2">
    <location>
        <begin position="1"/>
        <end position="28"/>
    </location>
</feature>
<reference evidence="4" key="1">
    <citation type="submission" date="2018-10" db="EMBL/GenBank/DDBJ databases">
        <title>Effector identification in a new, highly contiguous assembly of the strawberry crown rot pathogen Phytophthora cactorum.</title>
        <authorList>
            <person name="Armitage A.D."/>
            <person name="Nellist C.F."/>
            <person name="Bates H."/>
            <person name="Vickerstaff R.J."/>
            <person name="Harrison R.J."/>
        </authorList>
    </citation>
    <scope>NUCLEOTIDE SEQUENCE</scope>
    <source>
        <strain evidence="4">15-7</strain>
        <strain evidence="5">P415</strain>
        <strain evidence="6">P421</strain>
    </source>
</reference>
<comment type="caution">
    <text evidence="4">The sequence shown here is derived from an EMBL/GenBank/DDBJ whole genome shotgun (WGS) entry which is preliminary data.</text>
</comment>
<feature type="compositionally biased region" description="Polar residues" evidence="2">
    <location>
        <begin position="184"/>
        <end position="200"/>
    </location>
</feature>
<evidence type="ECO:0000256" key="2">
    <source>
        <dbReference type="SAM" id="MobiDB-lite"/>
    </source>
</evidence>
<dbReference type="GO" id="GO:0004842">
    <property type="term" value="F:ubiquitin-protein transferase activity"/>
    <property type="evidence" value="ECO:0007669"/>
    <property type="project" value="InterPro"/>
</dbReference>
<evidence type="ECO:0000259" key="3">
    <source>
        <dbReference type="PROSITE" id="PS50089"/>
    </source>
</evidence>
<sequence length="552" mass="61661">MDRGGSDTERRLRAMEAAFSRERQQRDVLEKKYARLKRRYVRLERSHNRLLMESNGDSNNDMQSPRSQSETSQSAESTPNSQPSSFSVIDLTSPRTRSSLATICNNGSQDSVSRGLQSSGLDDICAESPTSSLGSPQLSTRESRNSEDQEEKENTLEGWRSSSNRTYSSPTSRRRLHLDFTLPPSFTDSNQAISSPSRLMQQRRLHSDQLTPAHSSPQSTHSMTTHSRETRTRTRPRLGFHDHSPERTAARGYGYELEQELEPRAHRHDRYRWASDPSPAASPVASAPLTTTDPSALPPAIPSLAPRHRAESDEEASLALARYLQQQENIAAYEEYEARLLRESVQQEYSQRAPPSTNSLFSGLVGHQRNIDPDSMSYEELLRLGEEVGDVKKERWRQMAVQVLSSLPTHRWTRGHGEDTCIVCQYNFVPNDRAMTLPCAHVFHEDCVGGWIRENNSCPLCKGEITPIRQHSDLVFQRIKRDISCPINTASPDGLSVAGFATESGTVLCALFSLGDVAFDAHLSINDGGSFLFVGVGFDRGVLNTAVGIKML</sequence>
<feature type="compositionally biased region" description="Low complexity" evidence="2">
    <location>
        <begin position="274"/>
        <end position="288"/>
    </location>
</feature>
<keyword evidence="1" id="KW-0862">Zinc</keyword>
<dbReference type="PANTHER" id="PTHR46400">
    <property type="entry name" value="RING/U-BOX SUPERFAMILY PROTEIN"/>
    <property type="match status" value="1"/>
</dbReference>
<dbReference type="Gene3D" id="3.30.40.10">
    <property type="entry name" value="Zinc/RING finger domain, C3HC4 (zinc finger)"/>
    <property type="match status" value="1"/>
</dbReference>
<accession>A0A8T0YIH9</accession>
<proteinExistence type="predicted"/>
<feature type="compositionally biased region" description="Low complexity" evidence="2">
    <location>
        <begin position="67"/>
        <end position="78"/>
    </location>
</feature>
<dbReference type="VEuPathDB" id="FungiDB:PC110_g20286"/>
<feature type="domain" description="RING-type" evidence="3">
    <location>
        <begin position="421"/>
        <end position="462"/>
    </location>
</feature>
<feature type="region of interest" description="Disordered" evidence="2">
    <location>
        <begin position="273"/>
        <end position="298"/>
    </location>
</feature>
<dbReference type="Proteomes" id="UP000735874">
    <property type="component" value="Unassembled WGS sequence"/>
</dbReference>
<dbReference type="Proteomes" id="UP000697107">
    <property type="component" value="Unassembled WGS sequence"/>
</dbReference>
<feature type="region of interest" description="Disordered" evidence="2">
    <location>
        <begin position="44"/>
        <end position="246"/>
    </location>
</feature>
<name>A0A8T0YIH9_9STRA</name>
<dbReference type="AlphaFoldDB" id="A0A8T0YIH9"/>
<dbReference type="Pfam" id="PF13639">
    <property type="entry name" value="zf-RING_2"/>
    <property type="match status" value="1"/>
</dbReference>
<dbReference type="PANTHER" id="PTHR46400:SF5">
    <property type="entry name" value="RING-TYPE DOMAIN-CONTAINING PROTEIN"/>
    <property type="match status" value="1"/>
</dbReference>
<dbReference type="SUPFAM" id="SSF57850">
    <property type="entry name" value="RING/U-box"/>
    <property type="match status" value="1"/>
</dbReference>
<gene>
    <name evidence="4" type="ORF">PC113_g20219</name>
    <name evidence="5" type="ORF">PC118_g19995</name>
    <name evidence="6" type="ORF">PC129_g18802</name>
</gene>
<dbReference type="EMBL" id="RCML01001152">
    <property type="protein sequence ID" value="KAG2964994.1"/>
    <property type="molecule type" value="Genomic_DNA"/>
</dbReference>
<feature type="compositionally biased region" description="Polar residues" evidence="2">
    <location>
        <begin position="93"/>
        <end position="120"/>
    </location>
</feature>
<organism evidence="4 7">
    <name type="scientific">Phytophthora cactorum</name>
    <dbReference type="NCBI Taxonomy" id="29920"/>
    <lineage>
        <taxon>Eukaryota</taxon>
        <taxon>Sar</taxon>
        <taxon>Stramenopiles</taxon>
        <taxon>Oomycota</taxon>
        <taxon>Peronosporomycetes</taxon>
        <taxon>Peronosporales</taxon>
        <taxon>Peronosporaceae</taxon>
        <taxon>Phytophthora</taxon>
    </lineage>
</organism>
<feature type="compositionally biased region" description="Polar residues" evidence="2">
    <location>
        <begin position="128"/>
        <end position="140"/>
    </location>
</feature>
<keyword evidence="1" id="KW-0863">Zinc-finger</keyword>
<feature type="compositionally biased region" description="Basic and acidic residues" evidence="2">
    <location>
        <begin position="141"/>
        <end position="155"/>
    </location>
</feature>
<dbReference type="EMBL" id="RCMV01001131">
    <property type="protein sequence ID" value="KAG3210195.1"/>
    <property type="molecule type" value="Genomic_DNA"/>
</dbReference>
<protein>
    <recommendedName>
        <fullName evidence="3">RING-type domain-containing protein</fullName>
    </recommendedName>
</protein>
<evidence type="ECO:0000313" key="6">
    <source>
        <dbReference type="EMBL" id="KAG3210195.1"/>
    </source>
</evidence>